<proteinExistence type="predicted"/>
<dbReference type="EMBL" id="FQZB01000008">
    <property type="protein sequence ID" value="SHJ41651.1"/>
    <property type="molecule type" value="Genomic_DNA"/>
</dbReference>
<name>A0A1M6J4U9_9CLOT</name>
<dbReference type="Gene3D" id="3.90.70.10">
    <property type="entry name" value="Cysteine proteinases"/>
    <property type="match status" value="1"/>
</dbReference>
<evidence type="ECO:0000256" key="3">
    <source>
        <dbReference type="SAM" id="Phobius"/>
    </source>
</evidence>
<dbReference type="PANTHER" id="PTHR24412">
    <property type="entry name" value="KELCH PROTEIN"/>
    <property type="match status" value="1"/>
</dbReference>
<dbReference type="SUPFAM" id="SSF50965">
    <property type="entry name" value="Galactose oxidase, central domain"/>
    <property type="match status" value="1"/>
</dbReference>
<dbReference type="Proteomes" id="UP000184310">
    <property type="component" value="Unassembled WGS sequence"/>
</dbReference>
<dbReference type="PANTHER" id="PTHR24412:SF489">
    <property type="entry name" value="RING FINGER DOMAIN AND KELCH REPEAT-CONTAINING PROTEIN DDB_G0271372"/>
    <property type="match status" value="1"/>
</dbReference>
<dbReference type="InterPro" id="IPR015915">
    <property type="entry name" value="Kelch-typ_b-propeller"/>
</dbReference>
<keyword evidence="5" id="KW-1185">Reference proteome</keyword>
<keyword evidence="3" id="KW-0812">Transmembrane</keyword>
<evidence type="ECO:0000313" key="5">
    <source>
        <dbReference type="Proteomes" id="UP000184310"/>
    </source>
</evidence>
<keyword evidence="2" id="KW-0677">Repeat</keyword>
<protein>
    <submittedName>
        <fullName evidence="4">Kelch motif-containing protein</fullName>
    </submittedName>
</protein>
<keyword evidence="3" id="KW-1133">Transmembrane helix</keyword>
<dbReference type="OrthoDB" id="3648721at2"/>
<dbReference type="Pfam" id="PF01344">
    <property type="entry name" value="Kelch_1"/>
    <property type="match status" value="1"/>
</dbReference>
<organism evidence="4 5">
    <name type="scientific">Clostridium cavendishii DSM 21758</name>
    <dbReference type="NCBI Taxonomy" id="1121302"/>
    <lineage>
        <taxon>Bacteria</taxon>
        <taxon>Bacillati</taxon>
        <taxon>Bacillota</taxon>
        <taxon>Clostridia</taxon>
        <taxon>Eubacteriales</taxon>
        <taxon>Clostridiaceae</taxon>
        <taxon>Clostridium</taxon>
    </lineage>
</organism>
<evidence type="ECO:0000256" key="2">
    <source>
        <dbReference type="ARBA" id="ARBA00022737"/>
    </source>
</evidence>
<dbReference type="Gene3D" id="2.120.10.80">
    <property type="entry name" value="Kelch-type beta propeller"/>
    <property type="match status" value="2"/>
</dbReference>
<dbReference type="InterPro" id="IPR038765">
    <property type="entry name" value="Papain-like_cys_pep_sf"/>
</dbReference>
<dbReference type="SUPFAM" id="SSF54001">
    <property type="entry name" value="Cysteine proteinases"/>
    <property type="match status" value="1"/>
</dbReference>
<reference evidence="4 5" key="1">
    <citation type="submission" date="2016-11" db="EMBL/GenBank/DDBJ databases">
        <authorList>
            <person name="Jaros S."/>
            <person name="Januszkiewicz K."/>
            <person name="Wedrychowicz H."/>
        </authorList>
    </citation>
    <scope>NUCLEOTIDE SEQUENCE [LARGE SCALE GENOMIC DNA]</scope>
    <source>
        <strain evidence="4 5">DSM 21758</strain>
    </source>
</reference>
<sequence>MKRLNKILFIVLIGCSFIVTNIFISNYIKTMENKNISNRKFITSENKGEDDDNPISIVKKNINRTGFKEKENKELKPEEKKWMEQNVIVPTKIVPNKYYKGNDNKDENLPNIGNDIVEYTDYKGDNKRSISNNYASIQPLESEELPDFVDNSQRDAFPEIRSQGFISSSYSFATTYYQMTYMEALQNGWNTKNSLNNNKMSPRWTYNLSNGGSTLQSSYIDNYRILKEHGCALWSDFPYDGDILDSKNYLEWCTNGDIWRNATKYRIDKVGIATIGKGSDKTAIKGPKDSSLNNVKQLLNNGYVINVGTHIYSWNYAKAKDDKTTDKDNKYVGMKLATSMNGVDGINSMILVGYDDNIWVDINNDNKVQEGEKGAFKVANCRGKKFGKDGFYWVSYDAFNKVSSVKGVVNSEGRESIFDNSFIFITVRNQTTPKVMAQFTLNHSDRSQINIELGISDLESSNPQQIYKIDALTSESRVAFDGGYDAVDATFTIDYDNILNLYSNINLDKGKKFYITVKDNKVGNPLVVKDFSLVDENGKKLAKCVNSLPSKPVDNSSITLYANYKTSNYTKNIEGATFENKQTMQVKRANPIVFTFNNKIYAMGGDTGDTHSIEVYDPDTDKWTIKGNIPSGIDISVTVWHEKKIYAIDQTAGKIYIYNPIDNSFKLQYDKLEPAIALKAISYKDKIYLMSGGTVETEKGIIQEYNPIKKEIKTKLEIPKIGPLKSIETLDDEIYIIGDLQGFGVDSQVTKAYNVVTNKLEDKGLLNQKIAHNRYYFDNSLVNLNNKLYKIGNTIELYDKTKDKWEVVYYDMLRYSDYSVTILNNKVFLIGGSIDVGAGEPTNEVKVLNIK</sequence>
<evidence type="ECO:0000256" key="1">
    <source>
        <dbReference type="ARBA" id="ARBA00022441"/>
    </source>
</evidence>
<dbReference type="STRING" id="1121302.SAMN02745163_01913"/>
<dbReference type="InterPro" id="IPR011043">
    <property type="entry name" value="Gal_Oxase/kelch_b-propeller"/>
</dbReference>
<feature type="transmembrane region" description="Helical" evidence="3">
    <location>
        <begin position="7"/>
        <end position="28"/>
    </location>
</feature>
<dbReference type="RefSeq" id="WP_072986450.1">
    <property type="nucleotide sequence ID" value="NZ_FQZB01000008.1"/>
</dbReference>
<accession>A0A1M6J4U9</accession>
<dbReference type="InterPro" id="IPR006652">
    <property type="entry name" value="Kelch_1"/>
</dbReference>
<gene>
    <name evidence="4" type="ORF">SAMN02745163_01913</name>
</gene>
<evidence type="ECO:0000313" key="4">
    <source>
        <dbReference type="EMBL" id="SHJ41651.1"/>
    </source>
</evidence>
<dbReference type="AlphaFoldDB" id="A0A1M6J4U9"/>
<keyword evidence="3" id="KW-0472">Membrane</keyword>
<keyword evidence="1" id="KW-0880">Kelch repeat</keyword>
<dbReference type="SMART" id="SM00612">
    <property type="entry name" value="Kelch"/>
    <property type="match status" value="1"/>
</dbReference>